<proteinExistence type="predicted"/>
<dbReference type="GeneID" id="54782941"/>
<dbReference type="RefSeq" id="XP_034010911.1">
    <property type="nucleotide sequence ID" value="XM_034157147.1"/>
</dbReference>
<gene>
    <name evidence="2" type="ORF">DIURU_004290</name>
</gene>
<dbReference type="EMBL" id="SWFT01000123">
    <property type="protein sequence ID" value="KAA8899448.1"/>
    <property type="molecule type" value="Genomic_DNA"/>
</dbReference>
<feature type="region of interest" description="Disordered" evidence="1">
    <location>
        <begin position="1"/>
        <end position="50"/>
    </location>
</feature>
<keyword evidence="3" id="KW-1185">Reference proteome</keyword>
<evidence type="ECO:0000313" key="2">
    <source>
        <dbReference type="EMBL" id="KAA8899448.1"/>
    </source>
</evidence>
<dbReference type="SUPFAM" id="SSF52047">
    <property type="entry name" value="RNI-like"/>
    <property type="match status" value="1"/>
</dbReference>
<feature type="compositionally biased region" description="Basic and acidic residues" evidence="1">
    <location>
        <begin position="10"/>
        <end position="24"/>
    </location>
</feature>
<accession>A0A642UPT1</accession>
<dbReference type="Gene3D" id="3.80.10.10">
    <property type="entry name" value="Ribonuclease Inhibitor"/>
    <property type="match status" value="1"/>
</dbReference>
<comment type="caution">
    <text evidence="2">The sequence shown here is derived from an EMBL/GenBank/DDBJ whole genome shotgun (WGS) entry which is preliminary data.</text>
</comment>
<dbReference type="Proteomes" id="UP000449547">
    <property type="component" value="Unassembled WGS sequence"/>
</dbReference>
<feature type="compositionally biased region" description="Low complexity" evidence="1">
    <location>
        <begin position="33"/>
        <end position="42"/>
    </location>
</feature>
<evidence type="ECO:0000313" key="3">
    <source>
        <dbReference type="Proteomes" id="UP000449547"/>
    </source>
</evidence>
<dbReference type="VEuPathDB" id="FungiDB:DIURU_004290"/>
<dbReference type="InterPro" id="IPR032675">
    <property type="entry name" value="LRR_dom_sf"/>
</dbReference>
<organism evidence="2 3">
    <name type="scientific">Diutina rugosa</name>
    <name type="common">Yeast</name>
    <name type="synonym">Candida rugosa</name>
    <dbReference type="NCBI Taxonomy" id="5481"/>
    <lineage>
        <taxon>Eukaryota</taxon>
        <taxon>Fungi</taxon>
        <taxon>Dikarya</taxon>
        <taxon>Ascomycota</taxon>
        <taxon>Saccharomycotina</taxon>
        <taxon>Pichiomycetes</taxon>
        <taxon>Debaryomycetaceae</taxon>
        <taxon>Diutina</taxon>
    </lineage>
</organism>
<dbReference type="AlphaFoldDB" id="A0A642UPT1"/>
<protein>
    <submittedName>
        <fullName evidence="2">Uncharacterized protein</fullName>
    </submittedName>
</protein>
<evidence type="ECO:0000256" key="1">
    <source>
        <dbReference type="SAM" id="MobiDB-lite"/>
    </source>
</evidence>
<sequence>MTHSPMGDAPADKRFRRSNDDAIDNHAQTQEGAPLETPTTEKAPPPPPFAKLEDLPLELHQIIVSQIDDASVCRLYAAYSERCFEGMEKSIKAVIEDRLKKITVYVSPEKSAKCDTTIIDFETLALLPPWCDVHIKTSVVFWELVKIYLWQLEFASLMFASVSITIYGGQFERSSVNFEGLEGNVVAVHLVDLYNINTSDIPKSTLKLSFTRCSLNDVVDLTHLSKLTHVYYQAPKQILNVLPRLELRLLRSVNSLSVHNIDARISLPLPKLRHYTGSFSVNIPWNTLKTVVVDHIPNGTRCYSLEEVTITEWRTETNFKTISCPNLRCVTLTPVPHFLDAPQTRITDVFTHDQLKRLKTFKGNHVFLDDLTSLEQVEVLYVIYDHTLTEDTPLSPHLVELKIISNSPVEGIPGQLTAFEYVGQYFEFRDISITSTTLKRLSLERAGKSTVNCPHLEELALKYIEGFVDLNTSKVRSLSLEHAEVSFKEFPSLRQLYVNGGYDGLEPAFESWAFELSVGMEKNQHLESVTLEGVLLGGVSIKADNVSLIGCLFAGVPFIEARSVQFITTKKGKGAKLRVRDDSINDSINCEELTCNVIRQVPRTVEKVSSHWHKLDHCYLFYDCNKLTSCFIECANSVSCQPETPFVIPTSVVQLVFPDLKFRFEGSDISQAPAKLEFYHRVIKDAPINPPPNEIVNEFVQIGPNTWCRPDTLQLRGPFSV</sequence>
<reference evidence="2 3" key="1">
    <citation type="submission" date="2019-07" db="EMBL/GenBank/DDBJ databases">
        <title>Genome assembly of two rare yeast pathogens: Diutina rugosa and Trichomonascus ciferrii.</title>
        <authorList>
            <person name="Mixao V."/>
            <person name="Saus E."/>
            <person name="Hansen A."/>
            <person name="Lass-Flor C."/>
            <person name="Gabaldon T."/>
        </authorList>
    </citation>
    <scope>NUCLEOTIDE SEQUENCE [LARGE SCALE GENOMIC DNA]</scope>
    <source>
        <strain evidence="2 3">CBS 613</strain>
    </source>
</reference>
<name>A0A642UPT1_DIURU</name>